<dbReference type="AlphaFoldDB" id="A0ABD2Q1F4"/>
<name>A0ABD2Q1F4_9PLAT</name>
<dbReference type="EMBL" id="JBJKFK010001399">
    <property type="protein sequence ID" value="KAL3313198.1"/>
    <property type="molecule type" value="Genomic_DNA"/>
</dbReference>
<dbReference type="Proteomes" id="UP001626550">
    <property type="component" value="Unassembled WGS sequence"/>
</dbReference>
<keyword evidence="3" id="KW-1185">Reference proteome</keyword>
<comment type="caution">
    <text evidence="2">The sequence shown here is derived from an EMBL/GenBank/DDBJ whole genome shotgun (WGS) entry which is preliminary data.</text>
</comment>
<reference evidence="2 3" key="1">
    <citation type="submission" date="2024-11" db="EMBL/GenBank/DDBJ databases">
        <title>Adaptive evolution of stress response genes in parasites aligns with host niche diversity.</title>
        <authorList>
            <person name="Hahn C."/>
            <person name="Resl P."/>
        </authorList>
    </citation>
    <scope>NUCLEOTIDE SEQUENCE [LARGE SCALE GENOMIC DNA]</scope>
    <source>
        <strain evidence="2">EGGRZ-B1_66</strain>
        <tissue evidence="2">Body</tissue>
    </source>
</reference>
<evidence type="ECO:0000256" key="1">
    <source>
        <dbReference type="SAM" id="MobiDB-lite"/>
    </source>
</evidence>
<accession>A0ABD2Q1F4</accession>
<evidence type="ECO:0000313" key="3">
    <source>
        <dbReference type="Proteomes" id="UP001626550"/>
    </source>
</evidence>
<proteinExistence type="predicted"/>
<sequence length="254" mass="27565">MGFVAEKSGGFLKKVKSKLSRSTQNLSEIGTIIRSHTQSIRCPARRHSVDAIDCISAVPDETPQDVGRSRAGSIFKPDPACSVNSNPFGGSDSDLADEVGPTPTPTKGTPAGESPFVIRAGQKQPMTNGTMPKTHKRMVSGASDLFDLLNSNGETALSTPMDGRWGMHPEEQIADSKPLEAMNRSEMITKIQALQSQNNSEEVDDACDRLSNRDLHSSATASQQPHPQQQPIFSNPLRALANANAKEEDHFNWW</sequence>
<feature type="region of interest" description="Disordered" evidence="1">
    <location>
        <begin position="62"/>
        <end position="115"/>
    </location>
</feature>
<gene>
    <name evidence="2" type="ORF">Ciccas_008203</name>
</gene>
<organism evidence="2 3">
    <name type="scientific">Cichlidogyrus casuarinus</name>
    <dbReference type="NCBI Taxonomy" id="1844966"/>
    <lineage>
        <taxon>Eukaryota</taxon>
        <taxon>Metazoa</taxon>
        <taxon>Spiralia</taxon>
        <taxon>Lophotrochozoa</taxon>
        <taxon>Platyhelminthes</taxon>
        <taxon>Monogenea</taxon>
        <taxon>Monopisthocotylea</taxon>
        <taxon>Dactylogyridea</taxon>
        <taxon>Ancyrocephalidae</taxon>
        <taxon>Cichlidogyrus</taxon>
    </lineage>
</organism>
<protein>
    <submittedName>
        <fullName evidence="2">Uncharacterized protein</fullName>
    </submittedName>
</protein>
<evidence type="ECO:0000313" key="2">
    <source>
        <dbReference type="EMBL" id="KAL3313198.1"/>
    </source>
</evidence>